<keyword evidence="1" id="KW-0812">Transmembrane</keyword>
<dbReference type="AlphaFoldDB" id="A0A0E9WUE4"/>
<keyword evidence="1" id="KW-0472">Membrane</keyword>
<dbReference type="EMBL" id="GBXM01014553">
    <property type="protein sequence ID" value="JAH94024.1"/>
    <property type="molecule type" value="Transcribed_RNA"/>
</dbReference>
<proteinExistence type="predicted"/>
<evidence type="ECO:0000313" key="2">
    <source>
        <dbReference type="EMBL" id="JAH94024.1"/>
    </source>
</evidence>
<accession>A0A0E9WUE4</accession>
<name>A0A0E9WUE4_ANGAN</name>
<reference evidence="2" key="1">
    <citation type="submission" date="2014-11" db="EMBL/GenBank/DDBJ databases">
        <authorList>
            <person name="Amaro Gonzalez C."/>
        </authorList>
    </citation>
    <scope>NUCLEOTIDE SEQUENCE</scope>
</reference>
<sequence length="93" mass="10499">MANGTHISIPKLLSINTVREMEMDQLIFSNNSSCVYLCHAESDCKSKSKIKVAPITLTVVVTLAGHVFLFSFSFIWQWVQMINLNLSYNCSHC</sequence>
<organism evidence="2">
    <name type="scientific">Anguilla anguilla</name>
    <name type="common">European freshwater eel</name>
    <name type="synonym">Muraena anguilla</name>
    <dbReference type="NCBI Taxonomy" id="7936"/>
    <lineage>
        <taxon>Eukaryota</taxon>
        <taxon>Metazoa</taxon>
        <taxon>Chordata</taxon>
        <taxon>Craniata</taxon>
        <taxon>Vertebrata</taxon>
        <taxon>Euteleostomi</taxon>
        <taxon>Actinopterygii</taxon>
        <taxon>Neopterygii</taxon>
        <taxon>Teleostei</taxon>
        <taxon>Anguilliformes</taxon>
        <taxon>Anguillidae</taxon>
        <taxon>Anguilla</taxon>
    </lineage>
</organism>
<protein>
    <submittedName>
        <fullName evidence="2">Uncharacterized protein</fullName>
    </submittedName>
</protein>
<keyword evidence="1" id="KW-1133">Transmembrane helix</keyword>
<evidence type="ECO:0000256" key="1">
    <source>
        <dbReference type="SAM" id="Phobius"/>
    </source>
</evidence>
<feature type="transmembrane region" description="Helical" evidence="1">
    <location>
        <begin position="55"/>
        <end position="79"/>
    </location>
</feature>
<reference evidence="2" key="2">
    <citation type="journal article" date="2015" name="Fish Shellfish Immunol.">
        <title>Early steps in the European eel (Anguilla anguilla)-Vibrio vulnificus interaction in the gills: Role of the RtxA13 toxin.</title>
        <authorList>
            <person name="Callol A."/>
            <person name="Pajuelo D."/>
            <person name="Ebbesson L."/>
            <person name="Teles M."/>
            <person name="MacKenzie S."/>
            <person name="Amaro C."/>
        </authorList>
    </citation>
    <scope>NUCLEOTIDE SEQUENCE</scope>
</reference>